<gene>
    <name evidence="15 18" type="primary">rnc</name>
    <name evidence="18" type="ORF">J40TS1_01580</name>
</gene>
<evidence type="ECO:0000256" key="3">
    <source>
        <dbReference type="ARBA" id="ARBA00010183"/>
    </source>
</evidence>
<comment type="catalytic activity">
    <reaction evidence="1 15">
        <text>Endonucleolytic cleavage to 5'-phosphomonoester.</text>
        <dbReference type="EC" id="3.1.26.3"/>
    </reaction>
</comment>
<dbReference type="Gene3D" id="1.10.1520.10">
    <property type="entry name" value="Ribonuclease III domain"/>
    <property type="match status" value="1"/>
</dbReference>
<dbReference type="PANTHER" id="PTHR11207">
    <property type="entry name" value="RIBONUCLEASE III"/>
    <property type="match status" value="1"/>
</dbReference>
<evidence type="ECO:0000256" key="14">
    <source>
        <dbReference type="ARBA" id="ARBA00022884"/>
    </source>
</evidence>
<dbReference type="GO" id="GO:0006364">
    <property type="term" value="P:rRNA processing"/>
    <property type="evidence" value="ECO:0007669"/>
    <property type="project" value="UniProtKB-UniRule"/>
</dbReference>
<feature type="active site" evidence="15">
    <location>
        <position position="124"/>
    </location>
</feature>
<dbReference type="SUPFAM" id="SSF54768">
    <property type="entry name" value="dsRNA-binding domain-like"/>
    <property type="match status" value="1"/>
</dbReference>
<dbReference type="CDD" id="cd10845">
    <property type="entry name" value="DSRM_RNAse_III_family"/>
    <property type="match status" value="1"/>
</dbReference>
<evidence type="ECO:0000313" key="18">
    <source>
        <dbReference type="EMBL" id="GIP14516.1"/>
    </source>
</evidence>
<dbReference type="InterPro" id="IPR011907">
    <property type="entry name" value="RNase_III"/>
</dbReference>
<evidence type="ECO:0000256" key="15">
    <source>
        <dbReference type="HAMAP-Rule" id="MF_00104"/>
    </source>
</evidence>
<keyword evidence="10 15" id="KW-0479">Metal-binding</keyword>
<evidence type="ECO:0000259" key="17">
    <source>
        <dbReference type="PROSITE" id="PS50142"/>
    </source>
</evidence>
<comment type="subunit">
    <text evidence="4 15">Homodimer.</text>
</comment>
<evidence type="ECO:0000313" key="19">
    <source>
        <dbReference type="Proteomes" id="UP000683139"/>
    </source>
</evidence>
<keyword evidence="13 15" id="KW-0460">Magnesium</keyword>
<evidence type="ECO:0000256" key="1">
    <source>
        <dbReference type="ARBA" id="ARBA00000109"/>
    </source>
</evidence>
<feature type="domain" description="RNase III" evidence="17">
    <location>
        <begin position="6"/>
        <end position="135"/>
    </location>
</feature>
<evidence type="ECO:0000256" key="7">
    <source>
        <dbReference type="ARBA" id="ARBA00022664"/>
    </source>
</evidence>
<keyword evidence="8 15" id="KW-0819">tRNA processing</keyword>
<organism evidence="18 19">
    <name type="scientific">Paenibacillus montaniterrae</name>
    <dbReference type="NCBI Taxonomy" id="429341"/>
    <lineage>
        <taxon>Bacteria</taxon>
        <taxon>Bacillati</taxon>
        <taxon>Bacillota</taxon>
        <taxon>Bacilli</taxon>
        <taxon>Bacillales</taxon>
        <taxon>Paenibacillaceae</taxon>
        <taxon>Paenibacillus</taxon>
    </lineage>
</organism>
<comment type="similarity">
    <text evidence="3">Belongs to the ribonuclease III family.</text>
</comment>
<dbReference type="GO" id="GO:0005737">
    <property type="term" value="C:cytoplasm"/>
    <property type="evidence" value="ECO:0007669"/>
    <property type="project" value="UniProtKB-SubCell"/>
</dbReference>
<dbReference type="GO" id="GO:0006397">
    <property type="term" value="P:mRNA processing"/>
    <property type="evidence" value="ECO:0007669"/>
    <property type="project" value="UniProtKB-UniRule"/>
</dbReference>
<keyword evidence="15" id="KW-0699">rRNA-binding</keyword>
<sequence>MKHEAFDELQQKLQLNFTRIKLLRQAFTHTSYVNEHKRGSVQDNERLEFLGDAVLQLLVSEYLYKTYPKRPEGELTRMRASVVCEPSLAHFAERLEFGQYVLLGRGEEQLGGRHRQALLADLFESFVGALYLDAGVEKTRQFLEQHMFPFIDSNNYGLLMKDAKSKLQERAQHAGLGAIEYRIIEERGPAHDREFVIEVVLDQTCYGVGIGRSKKEAEQRAAAEAWGKLAGHELRNI</sequence>
<dbReference type="InterPro" id="IPR036389">
    <property type="entry name" value="RNase_III_sf"/>
</dbReference>
<keyword evidence="5 15" id="KW-0963">Cytoplasm</keyword>
<dbReference type="Pfam" id="PF14622">
    <property type="entry name" value="Ribonucleas_3_3"/>
    <property type="match status" value="1"/>
</dbReference>
<dbReference type="PANTHER" id="PTHR11207:SF0">
    <property type="entry name" value="RIBONUCLEASE 3"/>
    <property type="match status" value="1"/>
</dbReference>
<keyword evidence="7 15" id="KW-0507">mRNA processing</keyword>
<evidence type="ECO:0000256" key="13">
    <source>
        <dbReference type="ARBA" id="ARBA00022842"/>
    </source>
</evidence>
<dbReference type="GO" id="GO:0003725">
    <property type="term" value="F:double-stranded RNA binding"/>
    <property type="evidence" value="ECO:0007669"/>
    <property type="project" value="TreeGrafter"/>
</dbReference>
<keyword evidence="12 15" id="KW-0378">Hydrolase</keyword>
<dbReference type="RefSeq" id="WP_213512736.1">
    <property type="nucleotide sequence ID" value="NZ_BOSE01000001.1"/>
</dbReference>
<evidence type="ECO:0000256" key="2">
    <source>
        <dbReference type="ARBA" id="ARBA00004496"/>
    </source>
</evidence>
<dbReference type="GO" id="GO:0008033">
    <property type="term" value="P:tRNA processing"/>
    <property type="evidence" value="ECO:0007669"/>
    <property type="project" value="UniProtKB-KW"/>
</dbReference>
<name>A0A919YNH8_9BACL</name>
<dbReference type="GO" id="GO:0042802">
    <property type="term" value="F:identical protein binding"/>
    <property type="evidence" value="ECO:0007669"/>
    <property type="project" value="UniProtKB-ARBA"/>
</dbReference>
<evidence type="ECO:0000256" key="10">
    <source>
        <dbReference type="ARBA" id="ARBA00022723"/>
    </source>
</evidence>
<dbReference type="EC" id="3.1.26.3" evidence="15"/>
<dbReference type="PROSITE" id="PS50142">
    <property type="entry name" value="RNASE_3_2"/>
    <property type="match status" value="1"/>
</dbReference>
<feature type="binding site" evidence="15">
    <location>
        <position position="124"/>
    </location>
    <ligand>
        <name>Mg(2+)</name>
        <dbReference type="ChEBI" id="CHEBI:18420"/>
    </ligand>
</feature>
<dbReference type="GO" id="GO:0010468">
    <property type="term" value="P:regulation of gene expression"/>
    <property type="evidence" value="ECO:0007669"/>
    <property type="project" value="TreeGrafter"/>
</dbReference>
<dbReference type="InterPro" id="IPR014720">
    <property type="entry name" value="dsRBD_dom"/>
</dbReference>
<dbReference type="NCBIfam" id="TIGR02191">
    <property type="entry name" value="RNaseIII"/>
    <property type="match status" value="1"/>
</dbReference>
<protein>
    <recommendedName>
        <fullName evidence="15">Ribonuclease 3</fullName>
        <ecNumber evidence="15">3.1.26.3</ecNumber>
    </recommendedName>
    <alternativeName>
        <fullName evidence="15">Ribonuclease III</fullName>
        <shortName evidence="15">RNase III</shortName>
    </alternativeName>
</protein>
<reference evidence="18" key="1">
    <citation type="submission" date="2021-03" db="EMBL/GenBank/DDBJ databases">
        <title>Antimicrobial resistance genes in bacteria isolated from Japanese honey, and their potential for conferring macrolide and lincosamide resistance in the American foulbrood pathogen Paenibacillus larvae.</title>
        <authorList>
            <person name="Okamoto M."/>
            <person name="Kumagai M."/>
            <person name="Kanamori H."/>
            <person name="Takamatsu D."/>
        </authorList>
    </citation>
    <scope>NUCLEOTIDE SEQUENCE</scope>
    <source>
        <strain evidence="18">J40TS1</strain>
    </source>
</reference>
<dbReference type="Pfam" id="PF00035">
    <property type="entry name" value="dsrm"/>
    <property type="match status" value="1"/>
</dbReference>
<evidence type="ECO:0000256" key="5">
    <source>
        <dbReference type="ARBA" id="ARBA00022490"/>
    </source>
</evidence>
<comment type="cofactor">
    <cofactor evidence="15">
        <name>Mg(2+)</name>
        <dbReference type="ChEBI" id="CHEBI:18420"/>
    </cofactor>
</comment>
<dbReference type="FunFam" id="3.30.160.20:FF:000003">
    <property type="entry name" value="Ribonuclease 3"/>
    <property type="match status" value="1"/>
</dbReference>
<dbReference type="GO" id="GO:0004525">
    <property type="term" value="F:ribonuclease III activity"/>
    <property type="evidence" value="ECO:0007669"/>
    <property type="project" value="UniProtKB-UniRule"/>
</dbReference>
<feature type="domain" description="DRBM" evidence="16">
    <location>
        <begin position="162"/>
        <end position="231"/>
    </location>
</feature>
<comment type="function">
    <text evidence="15">Digests double-stranded RNA. Involved in the processing of primary rRNA transcript to yield the immediate precursors to the large and small rRNAs (23S and 16S). Processes some mRNAs, and tRNAs when they are encoded in the rRNA operon. Processes pre-crRNA and tracrRNA of type II CRISPR loci if present in the organism.</text>
</comment>
<dbReference type="Proteomes" id="UP000683139">
    <property type="component" value="Unassembled WGS sequence"/>
</dbReference>
<evidence type="ECO:0000259" key="16">
    <source>
        <dbReference type="PROSITE" id="PS50137"/>
    </source>
</evidence>
<feature type="active site" evidence="15">
    <location>
        <position position="52"/>
    </location>
</feature>
<feature type="binding site" evidence="15">
    <location>
        <position position="121"/>
    </location>
    <ligand>
        <name>Mg(2+)</name>
        <dbReference type="ChEBI" id="CHEBI:18420"/>
    </ligand>
</feature>
<dbReference type="SMART" id="SM00535">
    <property type="entry name" value="RIBOc"/>
    <property type="match status" value="1"/>
</dbReference>
<comment type="caution">
    <text evidence="18">The sequence shown here is derived from an EMBL/GenBank/DDBJ whole genome shotgun (WGS) entry which is preliminary data.</text>
</comment>
<proteinExistence type="inferred from homology"/>
<keyword evidence="19" id="KW-1185">Reference proteome</keyword>
<keyword evidence="9 15" id="KW-0540">Nuclease</keyword>
<keyword evidence="6 15" id="KW-0698">rRNA processing</keyword>
<dbReference type="GO" id="GO:0046872">
    <property type="term" value="F:metal ion binding"/>
    <property type="evidence" value="ECO:0007669"/>
    <property type="project" value="UniProtKB-KW"/>
</dbReference>
<dbReference type="AlphaFoldDB" id="A0A919YNH8"/>
<evidence type="ECO:0000256" key="6">
    <source>
        <dbReference type="ARBA" id="ARBA00022552"/>
    </source>
</evidence>
<dbReference type="CDD" id="cd00593">
    <property type="entry name" value="RIBOc"/>
    <property type="match status" value="1"/>
</dbReference>
<dbReference type="FunFam" id="1.10.1520.10:FF:000001">
    <property type="entry name" value="Ribonuclease 3"/>
    <property type="match status" value="1"/>
</dbReference>
<keyword evidence="11 15" id="KW-0255">Endonuclease</keyword>
<evidence type="ECO:0000256" key="12">
    <source>
        <dbReference type="ARBA" id="ARBA00022801"/>
    </source>
</evidence>
<feature type="binding site" evidence="15">
    <location>
        <position position="48"/>
    </location>
    <ligand>
        <name>Mg(2+)</name>
        <dbReference type="ChEBI" id="CHEBI:18420"/>
    </ligand>
</feature>
<evidence type="ECO:0000256" key="9">
    <source>
        <dbReference type="ARBA" id="ARBA00022722"/>
    </source>
</evidence>
<dbReference type="PROSITE" id="PS50137">
    <property type="entry name" value="DS_RBD"/>
    <property type="match status" value="1"/>
</dbReference>
<dbReference type="SUPFAM" id="SSF69065">
    <property type="entry name" value="RNase III domain-like"/>
    <property type="match status" value="1"/>
</dbReference>
<comment type="subcellular location">
    <subcellularLocation>
        <location evidence="2 15">Cytoplasm</location>
    </subcellularLocation>
</comment>
<dbReference type="PROSITE" id="PS00517">
    <property type="entry name" value="RNASE_3_1"/>
    <property type="match status" value="1"/>
</dbReference>
<evidence type="ECO:0000256" key="11">
    <source>
        <dbReference type="ARBA" id="ARBA00022759"/>
    </source>
</evidence>
<accession>A0A919YNH8</accession>
<evidence type="ECO:0000256" key="4">
    <source>
        <dbReference type="ARBA" id="ARBA00011738"/>
    </source>
</evidence>
<dbReference type="GO" id="GO:0019843">
    <property type="term" value="F:rRNA binding"/>
    <property type="evidence" value="ECO:0007669"/>
    <property type="project" value="UniProtKB-KW"/>
</dbReference>
<evidence type="ECO:0000256" key="8">
    <source>
        <dbReference type="ARBA" id="ARBA00022694"/>
    </source>
</evidence>
<dbReference type="InterPro" id="IPR000999">
    <property type="entry name" value="RNase_III_dom"/>
</dbReference>
<dbReference type="EMBL" id="BOSE01000001">
    <property type="protein sequence ID" value="GIP14516.1"/>
    <property type="molecule type" value="Genomic_DNA"/>
</dbReference>
<dbReference type="Gene3D" id="3.30.160.20">
    <property type="match status" value="1"/>
</dbReference>
<dbReference type="HAMAP" id="MF_00104">
    <property type="entry name" value="RNase_III"/>
    <property type="match status" value="1"/>
</dbReference>
<dbReference type="SMART" id="SM00358">
    <property type="entry name" value="DSRM"/>
    <property type="match status" value="1"/>
</dbReference>
<keyword evidence="14 15" id="KW-0694">RNA-binding</keyword>